<dbReference type="RefSeq" id="WP_266642605.1">
    <property type="nucleotide sequence ID" value="NZ_CP109114.1"/>
</dbReference>
<accession>A0ABZ1G5N0</accession>
<evidence type="ECO:0000313" key="2">
    <source>
        <dbReference type="EMBL" id="WSC15218.1"/>
    </source>
</evidence>
<feature type="domain" description="VapC45 PIN like" evidence="1">
    <location>
        <begin position="8"/>
        <end position="90"/>
    </location>
</feature>
<gene>
    <name evidence="2" type="ORF">OIE64_21880</name>
</gene>
<organism evidence="2 3">
    <name type="scientific">Streptomyces brevispora</name>
    <dbReference type="NCBI Taxonomy" id="887462"/>
    <lineage>
        <taxon>Bacteria</taxon>
        <taxon>Bacillati</taxon>
        <taxon>Actinomycetota</taxon>
        <taxon>Actinomycetes</taxon>
        <taxon>Kitasatosporales</taxon>
        <taxon>Streptomycetaceae</taxon>
        <taxon>Streptomyces</taxon>
    </lineage>
</organism>
<evidence type="ECO:0000259" key="1">
    <source>
        <dbReference type="Pfam" id="PF18478"/>
    </source>
</evidence>
<sequence>MTEPGGIRLFLDRSTNGKRFAEAVKHLCPETVTIGDRYGVAAAEKVPDVDWIRDATAEGRICVGSDIRIVSNMLELEAVVEHSARFFLFPNNNLTVAEQIARFERLHDALARAAAEPGPWVHKLTAGGLNHTSGEVLVQRLAAARRRARL</sequence>
<dbReference type="Pfam" id="PF18478">
    <property type="entry name" value="PIN_10"/>
    <property type="match status" value="1"/>
</dbReference>
<dbReference type="Proteomes" id="UP001330827">
    <property type="component" value="Chromosome"/>
</dbReference>
<evidence type="ECO:0000313" key="3">
    <source>
        <dbReference type="Proteomes" id="UP001330827"/>
    </source>
</evidence>
<dbReference type="InterPro" id="IPR041375">
    <property type="entry name" value="VapC45_PIN-like"/>
</dbReference>
<dbReference type="EMBL" id="CP109114">
    <property type="protein sequence ID" value="WSC15218.1"/>
    <property type="molecule type" value="Genomic_DNA"/>
</dbReference>
<keyword evidence="3" id="KW-1185">Reference proteome</keyword>
<proteinExistence type="predicted"/>
<reference evidence="2 3" key="1">
    <citation type="submission" date="2022-10" db="EMBL/GenBank/DDBJ databases">
        <title>The complete genomes of actinobacterial strains from the NBC collection.</title>
        <authorList>
            <person name="Joergensen T.S."/>
            <person name="Alvarez Arevalo M."/>
            <person name="Sterndorff E.B."/>
            <person name="Faurdal D."/>
            <person name="Vuksanovic O."/>
            <person name="Mourched A.-S."/>
            <person name="Charusanti P."/>
            <person name="Shaw S."/>
            <person name="Blin K."/>
            <person name="Weber T."/>
        </authorList>
    </citation>
    <scope>NUCLEOTIDE SEQUENCE [LARGE SCALE GENOMIC DNA]</scope>
    <source>
        <strain evidence="2 3">NBC 01769</strain>
    </source>
</reference>
<protein>
    <recommendedName>
        <fullName evidence="1">VapC45 PIN like domain-containing protein</fullName>
    </recommendedName>
</protein>
<name>A0ABZ1G5N0_9ACTN</name>